<dbReference type="PANTHER" id="PTHR24027">
    <property type="entry name" value="CADHERIN-23"/>
    <property type="match status" value="1"/>
</dbReference>
<keyword evidence="2" id="KW-0677">Repeat</keyword>
<keyword evidence="6" id="KW-1185">Reference proteome</keyword>
<dbReference type="PRINTS" id="PR00205">
    <property type="entry name" value="CADHERIN"/>
</dbReference>
<dbReference type="PROSITE" id="PS50268">
    <property type="entry name" value="CADHERIN_2"/>
    <property type="match status" value="2"/>
</dbReference>
<evidence type="ECO:0000256" key="4">
    <source>
        <dbReference type="ARBA" id="ARBA00023136"/>
    </source>
</evidence>
<dbReference type="PANTHER" id="PTHR24027:SF438">
    <property type="entry name" value="CADHERIN 23"/>
    <property type="match status" value="1"/>
</dbReference>
<gene>
    <name evidence="5" type="ORF">SMRZ_LOCUS3512</name>
</gene>
<accession>A0A183LI87</accession>
<keyword evidence="3" id="KW-0106">Calcium</keyword>
<reference evidence="5 6" key="1">
    <citation type="submission" date="2018-11" db="EMBL/GenBank/DDBJ databases">
        <authorList>
            <consortium name="Pathogen Informatics"/>
        </authorList>
    </citation>
    <scope>NUCLEOTIDE SEQUENCE [LARGE SCALE GENOMIC DNA]</scope>
    <source>
        <strain evidence="5 6">Zambia</strain>
    </source>
</reference>
<evidence type="ECO:0000256" key="3">
    <source>
        <dbReference type="ARBA" id="ARBA00022837"/>
    </source>
</evidence>
<dbReference type="InterPro" id="IPR015919">
    <property type="entry name" value="Cadherin-like_sf"/>
</dbReference>
<dbReference type="PROSITE" id="PS00232">
    <property type="entry name" value="CADHERIN_1"/>
    <property type="match status" value="1"/>
</dbReference>
<dbReference type="GO" id="GO:0008013">
    <property type="term" value="F:beta-catenin binding"/>
    <property type="evidence" value="ECO:0007669"/>
    <property type="project" value="TreeGrafter"/>
</dbReference>
<dbReference type="InterPro" id="IPR020894">
    <property type="entry name" value="Cadherin_CS"/>
</dbReference>
<dbReference type="GO" id="GO:0007156">
    <property type="term" value="P:homophilic cell adhesion via plasma membrane adhesion molecules"/>
    <property type="evidence" value="ECO:0007669"/>
    <property type="project" value="InterPro"/>
</dbReference>
<dbReference type="AlphaFoldDB" id="A0A183LI87"/>
<dbReference type="Pfam" id="PF00028">
    <property type="entry name" value="Cadherin"/>
    <property type="match status" value="2"/>
</dbReference>
<evidence type="ECO:0000313" key="5">
    <source>
        <dbReference type="EMBL" id="VDO58298.1"/>
    </source>
</evidence>
<dbReference type="SUPFAM" id="SSF49313">
    <property type="entry name" value="Cadherin-like"/>
    <property type="match status" value="2"/>
</dbReference>
<proteinExistence type="predicted"/>
<dbReference type="GO" id="GO:0005509">
    <property type="term" value="F:calcium ion binding"/>
    <property type="evidence" value="ECO:0007669"/>
    <property type="project" value="UniProtKB-UniRule"/>
</dbReference>
<dbReference type="GO" id="GO:0016477">
    <property type="term" value="P:cell migration"/>
    <property type="evidence" value="ECO:0007669"/>
    <property type="project" value="TreeGrafter"/>
</dbReference>
<dbReference type="GO" id="GO:0016342">
    <property type="term" value="C:catenin complex"/>
    <property type="evidence" value="ECO:0007669"/>
    <property type="project" value="TreeGrafter"/>
</dbReference>
<sequence>GQTALQRFNTAFLRDTDKLNEFKIALNNRFQALQDLLKEEETSMEDNWKGIKEALTLTCQEVLGLKKYHHKEWISTETLDKIKERKNKKAAINNSRTRAEKVQAQAEHIEANKQVKKSIRAEKEKYVEELATTAEKAARKGNMKQLYDTTKKLAGKYSKPERLVKDKEDRPITEIQQQRNRWVEYFEELLNRPAPMNPPDIEAAHIDLLLDVNPPTTEEIRMAVRQIRNGKAAGPYNIPAEALNIIIDELGGSDADVKAWIGKARAVYLQLKDIWNSKQLSTNTKGNAIKTFRLDRNNGTLWLRTPLDREKLDSYTFKVLAYDHGTPKQSSSCQVHIKVHDVNDNAPKFVYPTHSNHTVYASVFTNPGIPLVKLTATDSDEGVNSQLTFHLLDESKEKDIFTVDPHTGELSLLPTVDPFNIGGRYQLKFEVRDSGTPSLSGYANINIILDSNSPQLSAFNNGKYQLTNMKSLNSRNSYRSSILKNDNEVIHSANKEFDGIQSRYDIRDSHIYEPTYAQTILPISSYSNEKYRRKERVSTLTNQKPSTPFSLEKIWISVICLIAISTLVAFAFLVAITLARQKVANYELQRGSNHLTENFNLCQTEQCGSQFSVNSHRFTNVDNTYSPTKFQTLEKQDHKIHNNSCSNHDPNLYSPFVKYDTYTNSTTGSVHQLGFCTKEMTSINTDIQHSKPIYNYNIPITASSLQFPRKFQAIHNNNNKTENLSSDKWISLMHVQHSAPASPNDYFSQRYKTIDPHQMNKNMLNQKYEILQPHECTIDEYNNKISISPNFANGLMKPNNMELSNSIMTKNFCLDNKSLLYLTPKGILKGCITELNENSHRTNDNNRNNEESNNVEVDIEKNINGINNHSLYCCNLDKQQQTIQMNDTTHNSDINEQLTIKVNKSIPDSIHNRSNQLSEIFSNQNDEHNQQLPLINKSHIEQNLLNLNTKYSSSNPIVTSISSHVSTFI</sequence>
<dbReference type="Gene3D" id="2.60.40.60">
    <property type="entry name" value="Cadherins"/>
    <property type="match status" value="2"/>
</dbReference>
<protein>
    <submittedName>
        <fullName evidence="5">Uncharacterized protein</fullName>
    </submittedName>
</protein>
<dbReference type="Proteomes" id="UP000277204">
    <property type="component" value="Unassembled WGS sequence"/>
</dbReference>
<dbReference type="InterPro" id="IPR039808">
    <property type="entry name" value="Cadherin"/>
</dbReference>
<dbReference type="STRING" id="48269.A0A183LI87"/>
<name>A0A183LI87_9TREM</name>
<organism evidence="5 6">
    <name type="scientific">Schistosoma margrebowiei</name>
    <dbReference type="NCBI Taxonomy" id="48269"/>
    <lineage>
        <taxon>Eukaryota</taxon>
        <taxon>Metazoa</taxon>
        <taxon>Spiralia</taxon>
        <taxon>Lophotrochozoa</taxon>
        <taxon>Platyhelminthes</taxon>
        <taxon>Trematoda</taxon>
        <taxon>Digenea</taxon>
        <taxon>Strigeidida</taxon>
        <taxon>Schistosomatoidea</taxon>
        <taxon>Schistosomatidae</taxon>
        <taxon>Schistosoma</taxon>
    </lineage>
</organism>
<keyword evidence="4" id="KW-0472">Membrane</keyword>
<dbReference type="CDD" id="cd11304">
    <property type="entry name" value="Cadherin_repeat"/>
    <property type="match status" value="2"/>
</dbReference>
<dbReference type="EMBL" id="UZAI01001014">
    <property type="protein sequence ID" value="VDO58298.1"/>
    <property type="molecule type" value="Genomic_DNA"/>
</dbReference>
<feature type="non-terminal residue" evidence="5">
    <location>
        <position position="1"/>
    </location>
</feature>
<evidence type="ECO:0000256" key="1">
    <source>
        <dbReference type="ARBA" id="ARBA00004370"/>
    </source>
</evidence>
<comment type="subcellular location">
    <subcellularLocation>
        <location evidence="1">Membrane</location>
    </subcellularLocation>
</comment>
<dbReference type="GO" id="GO:0045296">
    <property type="term" value="F:cadherin binding"/>
    <property type="evidence" value="ECO:0007669"/>
    <property type="project" value="TreeGrafter"/>
</dbReference>
<evidence type="ECO:0000256" key="2">
    <source>
        <dbReference type="ARBA" id="ARBA00022737"/>
    </source>
</evidence>
<dbReference type="SMART" id="SM00112">
    <property type="entry name" value="CA"/>
    <property type="match status" value="2"/>
</dbReference>
<dbReference type="InterPro" id="IPR002126">
    <property type="entry name" value="Cadherin-like_dom"/>
</dbReference>
<evidence type="ECO:0000313" key="6">
    <source>
        <dbReference type="Proteomes" id="UP000277204"/>
    </source>
</evidence>